<reference evidence="2 3" key="2">
    <citation type="journal article" date="2015" name="Stand. Genomic Sci.">
        <title>High quality draft genomic sequence of Arenimonas donghaensis DSM 18148(T).</title>
        <authorList>
            <person name="Chen F."/>
            <person name="Wang H."/>
            <person name="Cao Y."/>
            <person name="Li X."/>
            <person name="Wang G."/>
        </authorList>
    </citation>
    <scope>NUCLEOTIDE SEQUENCE [LARGE SCALE GENOMIC DNA]</scope>
    <source>
        <strain evidence="2 3">HO3-R19</strain>
    </source>
</reference>
<dbReference type="RefSeq" id="WP_034222468.1">
    <property type="nucleotide sequence ID" value="NZ_AVCJ01000011.1"/>
</dbReference>
<sequence>MDKFGKWVLVLAGLGFLGFGMAIVAAPAAVLGGVGISGTPAGLVELRAFYGGLELGLAAFLLACAARPGWREPGLWSVALVNGGIAASRLLGITLSGEFTGFFAGALVWEIGFTVAAVLALRRAPRAG</sequence>
<gene>
    <name evidence="2" type="ORF">N788_12215</name>
</gene>
<keyword evidence="3" id="KW-1185">Reference proteome</keyword>
<dbReference type="OrthoDB" id="5966752at2"/>
<keyword evidence="1" id="KW-0812">Transmembrane</keyword>
<dbReference type="EMBL" id="AVCJ01000011">
    <property type="protein sequence ID" value="KFL36885.1"/>
    <property type="molecule type" value="Genomic_DNA"/>
</dbReference>
<feature type="transmembrane region" description="Helical" evidence="1">
    <location>
        <begin position="48"/>
        <end position="66"/>
    </location>
</feature>
<dbReference type="PATRIC" id="fig|1121014.3.peg.1195"/>
<organism evidence="2 3">
    <name type="scientific">Arenimonas donghaensis DSM 18148 = HO3-R19</name>
    <dbReference type="NCBI Taxonomy" id="1121014"/>
    <lineage>
        <taxon>Bacteria</taxon>
        <taxon>Pseudomonadati</taxon>
        <taxon>Pseudomonadota</taxon>
        <taxon>Gammaproteobacteria</taxon>
        <taxon>Lysobacterales</taxon>
        <taxon>Lysobacteraceae</taxon>
        <taxon>Arenimonas</taxon>
    </lineage>
</organism>
<evidence type="ECO:0000256" key="1">
    <source>
        <dbReference type="SAM" id="Phobius"/>
    </source>
</evidence>
<accession>A0A087MJ32</accession>
<feature type="transmembrane region" description="Helical" evidence="1">
    <location>
        <begin position="73"/>
        <end position="93"/>
    </location>
</feature>
<comment type="caution">
    <text evidence="2">The sequence shown here is derived from an EMBL/GenBank/DDBJ whole genome shotgun (WGS) entry which is preliminary data.</text>
</comment>
<feature type="transmembrane region" description="Helical" evidence="1">
    <location>
        <begin position="99"/>
        <end position="121"/>
    </location>
</feature>
<dbReference type="InterPro" id="IPR025597">
    <property type="entry name" value="DUF4345"/>
</dbReference>
<reference evidence="3" key="1">
    <citation type="submission" date="2013-08" db="EMBL/GenBank/DDBJ databases">
        <title>Genome sequencing of Arenimonas donghaensis.</title>
        <authorList>
            <person name="Chen F."/>
            <person name="Wang G."/>
        </authorList>
    </citation>
    <scope>NUCLEOTIDE SEQUENCE [LARGE SCALE GENOMIC DNA]</scope>
    <source>
        <strain evidence="3">HO3-R19</strain>
    </source>
</reference>
<dbReference type="Proteomes" id="UP000029085">
    <property type="component" value="Unassembled WGS sequence"/>
</dbReference>
<dbReference type="Pfam" id="PF14248">
    <property type="entry name" value="DUF4345"/>
    <property type="match status" value="1"/>
</dbReference>
<evidence type="ECO:0000313" key="3">
    <source>
        <dbReference type="Proteomes" id="UP000029085"/>
    </source>
</evidence>
<proteinExistence type="predicted"/>
<evidence type="ECO:0008006" key="4">
    <source>
        <dbReference type="Google" id="ProtNLM"/>
    </source>
</evidence>
<keyword evidence="1" id="KW-1133">Transmembrane helix</keyword>
<name>A0A087MJ32_9GAMM</name>
<dbReference type="AlphaFoldDB" id="A0A087MJ32"/>
<evidence type="ECO:0000313" key="2">
    <source>
        <dbReference type="EMBL" id="KFL36885.1"/>
    </source>
</evidence>
<keyword evidence="1" id="KW-0472">Membrane</keyword>
<dbReference type="STRING" id="1121014.N788_12215"/>
<protein>
    <recommendedName>
        <fullName evidence="4">DUF4345 domain-containing protein</fullName>
    </recommendedName>
</protein>